<keyword evidence="5 6" id="KW-0472">Membrane</keyword>
<evidence type="ECO:0000256" key="6">
    <source>
        <dbReference type="SAM" id="Phobius"/>
    </source>
</evidence>
<dbReference type="InterPro" id="IPR036259">
    <property type="entry name" value="MFS_trans_sf"/>
</dbReference>
<dbReference type="FunFam" id="1.20.1250.20:FF:000018">
    <property type="entry name" value="MFS transporter permease"/>
    <property type="match status" value="1"/>
</dbReference>
<evidence type="ECO:0000256" key="3">
    <source>
        <dbReference type="ARBA" id="ARBA00022692"/>
    </source>
</evidence>
<evidence type="ECO:0000256" key="5">
    <source>
        <dbReference type="ARBA" id="ARBA00023136"/>
    </source>
</evidence>
<gene>
    <name evidence="8" type="ORF">SISSUDRAFT_1057570</name>
</gene>
<evidence type="ECO:0000256" key="1">
    <source>
        <dbReference type="ARBA" id="ARBA00004141"/>
    </source>
</evidence>
<feature type="transmembrane region" description="Helical" evidence="6">
    <location>
        <begin position="113"/>
        <end position="133"/>
    </location>
</feature>
<dbReference type="Gene3D" id="1.20.1250.20">
    <property type="entry name" value="MFS general substrate transporter like domains"/>
    <property type="match status" value="2"/>
</dbReference>
<feature type="transmembrane region" description="Helical" evidence="6">
    <location>
        <begin position="40"/>
        <end position="57"/>
    </location>
</feature>
<feature type="domain" description="Major facilitator superfamily (MFS) profile" evidence="7">
    <location>
        <begin position="44"/>
        <end position="471"/>
    </location>
</feature>
<proteinExistence type="predicted"/>
<dbReference type="InterPro" id="IPR020846">
    <property type="entry name" value="MFS_dom"/>
</dbReference>
<evidence type="ECO:0000313" key="8">
    <source>
        <dbReference type="EMBL" id="KZT43566.1"/>
    </source>
</evidence>
<keyword evidence="4 6" id="KW-1133">Transmembrane helix</keyword>
<evidence type="ECO:0000256" key="4">
    <source>
        <dbReference type="ARBA" id="ARBA00022989"/>
    </source>
</evidence>
<evidence type="ECO:0000259" key="7">
    <source>
        <dbReference type="PROSITE" id="PS50850"/>
    </source>
</evidence>
<sequence>MLDQNEKQSDVLREDLQVPSRSASIVSVDEHAERRLVRKIDTRILPILCLLYLFAYLDRTNLGNARLQGLPQDTLHGDPTGKKFDWVNSAFFFSYILVQVPATILAKLFRPRIWIGCMAIGWGISSTLMATAFDFSGLMVARIALGTFEAGFGPGIPVYMLSVQALYYTKEELGLRMAYWFGFAAVAGAFGGLIAFGIQNAHLVRHIPLAISNWRLLFIVEGIPAVLLGLVCIWFLPDRPDEPSWHFTEDERNLSIARMNRYSTKEGTRSVNKHHIKEAFKDWKIYVGGVIYFGLNNALASISAFLPTILKTFGFTNADAQLLTVAPYACATVVIVLLSWLSDRLQTRGLVVASSCTIAAIGYILLLTVVSNVHVRYFAVFCITSGTYTSIGLVIAWFAHNLASETKRATGVPMFMAIGQCGSILGSHIYPSTQGPKYIKGFAGKSIQFLGMQRAYRLSSILCPSIHSRTVSYRLENRRRDKVFGKPISGEQINTSENADKAPAFRYLP</sequence>
<feature type="transmembrane region" description="Helical" evidence="6">
    <location>
        <begin position="86"/>
        <end position="106"/>
    </location>
</feature>
<feature type="transmembrane region" description="Helical" evidence="6">
    <location>
        <begin position="139"/>
        <end position="161"/>
    </location>
</feature>
<dbReference type="Pfam" id="PF07690">
    <property type="entry name" value="MFS_1"/>
    <property type="match status" value="1"/>
</dbReference>
<dbReference type="GO" id="GO:0016020">
    <property type="term" value="C:membrane"/>
    <property type="evidence" value="ECO:0007669"/>
    <property type="project" value="UniProtKB-SubCell"/>
</dbReference>
<comment type="subcellular location">
    <subcellularLocation>
        <location evidence="1">Membrane</location>
        <topology evidence="1">Multi-pass membrane protein</topology>
    </subcellularLocation>
</comment>
<protein>
    <submittedName>
        <fullName evidence="8">MFS general substrate transporter</fullName>
    </submittedName>
</protein>
<feature type="transmembrane region" description="Helical" evidence="6">
    <location>
        <begin position="216"/>
        <end position="236"/>
    </location>
</feature>
<dbReference type="PROSITE" id="PS50850">
    <property type="entry name" value="MFS"/>
    <property type="match status" value="1"/>
</dbReference>
<dbReference type="Proteomes" id="UP000076798">
    <property type="component" value="Unassembled WGS sequence"/>
</dbReference>
<keyword evidence="9" id="KW-1185">Reference proteome</keyword>
<dbReference type="STRING" id="1314776.A0A166IAJ9"/>
<accession>A0A166IAJ9</accession>
<evidence type="ECO:0000313" key="9">
    <source>
        <dbReference type="Proteomes" id="UP000076798"/>
    </source>
</evidence>
<dbReference type="OrthoDB" id="2985014at2759"/>
<feature type="transmembrane region" description="Helical" evidence="6">
    <location>
        <begin position="377"/>
        <end position="399"/>
    </location>
</feature>
<evidence type="ECO:0000256" key="2">
    <source>
        <dbReference type="ARBA" id="ARBA00022448"/>
    </source>
</evidence>
<dbReference type="AlphaFoldDB" id="A0A166IAJ9"/>
<feature type="transmembrane region" description="Helical" evidence="6">
    <location>
        <begin position="285"/>
        <end position="310"/>
    </location>
</feature>
<dbReference type="PANTHER" id="PTHR43791">
    <property type="entry name" value="PERMEASE-RELATED"/>
    <property type="match status" value="1"/>
</dbReference>
<dbReference type="GO" id="GO:0022857">
    <property type="term" value="F:transmembrane transporter activity"/>
    <property type="evidence" value="ECO:0007669"/>
    <property type="project" value="InterPro"/>
</dbReference>
<keyword evidence="3 6" id="KW-0812">Transmembrane</keyword>
<keyword evidence="2" id="KW-0813">Transport</keyword>
<dbReference type="SUPFAM" id="SSF103473">
    <property type="entry name" value="MFS general substrate transporter"/>
    <property type="match status" value="1"/>
</dbReference>
<organism evidence="8 9">
    <name type="scientific">Sistotremastrum suecicum HHB10207 ss-3</name>
    <dbReference type="NCBI Taxonomy" id="1314776"/>
    <lineage>
        <taxon>Eukaryota</taxon>
        <taxon>Fungi</taxon>
        <taxon>Dikarya</taxon>
        <taxon>Basidiomycota</taxon>
        <taxon>Agaricomycotina</taxon>
        <taxon>Agaricomycetes</taxon>
        <taxon>Sistotremastrales</taxon>
        <taxon>Sistotremastraceae</taxon>
        <taxon>Sistotremastrum</taxon>
    </lineage>
</organism>
<name>A0A166IAJ9_9AGAM</name>
<feature type="transmembrane region" description="Helical" evidence="6">
    <location>
        <begin position="173"/>
        <end position="196"/>
    </location>
</feature>
<dbReference type="InterPro" id="IPR011701">
    <property type="entry name" value="MFS"/>
</dbReference>
<dbReference type="EMBL" id="KV428007">
    <property type="protein sequence ID" value="KZT43566.1"/>
    <property type="molecule type" value="Genomic_DNA"/>
</dbReference>
<reference evidence="8 9" key="1">
    <citation type="journal article" date="2016" name="Mol. Biol. Evol.">
        <title>Comparative Genomics of Early-Diverging Mushroom-Forming Fungi Provides Insights into the Origins of Lignocellulose Decay Capabilities.</title>
        <authorList>
            <person name="Nagy L.G."/>
            <person name="Riley R."/>
            <person name="Tritt A."/>
            <person name="Adam C."/>
            <person name="Daum C."/>
            <person name="Floudas D."/>
            <person name="Sun H."/>
            <person name="Yadav J.S."/>
            <person name="Pangilinan J."/>
            <person name="Larsson K.H."/>
            <person name="Matsuura K."/>
            <person name="Barry K."/>
            <person name="Labutti K."/>
            <person name="Kuo R."/>
            <person name="Ohm R.A."/>
            <person name="Bhattacharya S.S."/>
            <person name="Shirouzu T."/>
            <person name="Yoshinaga Y."/>
            <person name="Martin F.M."/>
            <person name="Grigoriev I.V."/>
            <person name="Hibbett D.S."/>
        </authorList>
    </citation>
    <scope>NUCLEOTIDE SEQUENCE [LARGE SCALE GENOMIC DNA]</scope>
    <source>
        <strain evidence="8 9">HHB10207 ss-3</strain>
    </source>
</reference>
<dbReference type="FunFam" id="1.20.1250.20:FF:000013">
    <property type="entry name" value="MFS general substrate transporter"/>
    <property type="match status" value="1"/>
</dbReference>
<feature type="transmembrane region" description="Helical" evidence="6">
    <location>
        <begin position="322"/>
        <end position="342"/>
    </location>
</feature>
<dbReference type="PANTHER" id="PTHR43791:SF36">
    <property type="entry name" value="TRANSPORTER, PUTATIVE (AFU_ORTHOLOGUE AFUA_6G08340)-RELATED"/>
    <property type="match status" value="1"/>
</dbReference>
<feature type="transmembrane region" description="Helical" evidence="6">
    <location>
        <begin position="349"/>
        <end position="371"/>
    </location>
</feature>